<reference evidence="2" key="1">
    <citation type="submission" date="2023-10" db="EMBL/GenBank/DDBJ databases">
        <title>Screening of Alkalihalophilus pseudofirmusBZ-TG-HK211 and Its Alleviation of Salt Stress on Rapeseed Growth.</title>
        <authorList>
            <person name="Zhao B."/>
            <person name="Guo T."/>
        </authorList>
    </citation>
    <scope>NUCLEOTIDE SEQUENCE</scope>
    <source>
        <strain evidence="2">BZ-TG-HK211</strain>
    </source>
</reference>
<organism evidence="2 3">
    <name type="scientific">Alkalihalophilus pseudofirmus</name>
    <name type="common">Bacillus pseudofirmus</name>
    <dbReference type="NCBI Taxonomy" id="79885"/>
    <lineage>
        <taxon>Bacteria</taxon>
        <taxon>Bacillati</taxon>
        <taxon>Bacillota</taxon>
        <taxon>Bacilli</taxon>
        <taxon>Bacillales</taxon>
        <taxon>Bacillaceae</taxon>
        <taxon>Alkalihalophilus</taxon>
    </lineage>
</organism>
<dbReference type="SMART" id="SM01043">
    <property type="entry name" value="BTAD"/>
    <property type="match status" value="1"/>
</dbReference>
<dbReference type="InterPro" id="IPR051677">
    <property type="entry name" value="AfsR-DnrI-RedD_regulator"/>
</dbReference>
<dbReference type="AlphaFoldDB" id="A0AAJ2NPC4"/>
<protein>
    <submittedName>
        <fullName evidence="2">BTAD domain-containing putative transcriptional regulator</fullName>
    </submittedName>
</protein>
<evidence type="ECO:0000313" key="2">
    <source>
        <dbReference type="EMBL" id="MDV2885993.1"/>
    </source>
</evidence>
<dbReference type="InterPro" id="IPR011990">
    <property type="entry name" value="TPR-like_helical_dom_sf"/>
</dbReference>
<sequence length="1082" mass="126060">MQPKRRLAVLRTKFIPPLQRSSMIYRPKLMKQLKQIEECPLTLIHTGPGYGKSSALSSFLDTSDKLSCWYSLSKQDENFFHFIVHVVHAVREKFPHFGSELIEYLISGEVEGWEEELDYICIEFCNELLLLKKPFVCVLDDIHITERSELVKDWLQLLIESAPANVHIVLAGRVRPTWDVITRRLLNGQLLELTETDFIFSNEEIDVLLSDVFNIDCTPEELIEIEKATEGWAIALQMLGQQWKEHGEVQAVLQDGLETTDELFRFLTMEEFSRQPEEIKKFLLETSLFEEFNEKLCQTVFEAVHAGNYITHLIQQNLFVVEIGKSQYRYHALFRDFLLRQLSKNPILQDNLLQRVACYYKAAGDYEKSLEVYMRAGDYREASALLVHEGIRLLHNGKMEGLMVTLDSIPEIMKDEYWLLWYLEGEMNRYYSKFEQAMTCYRKLEELAEEKQDAEGLSLSMEGRAQIYLDTIQPVKAQPYLQKAINYMERTNTSVERKVRLYSLMSENLLNLGEVKEVESWLVKIQAVHPEYKNIELESRYLLRTGQFHTAKELLQEAKLYEKDHKLSSSHREGDLLLSLLNSLMGLTEHAKKQAEAAIVGGVQRRSPFVEAVGWARMGHAVQLLDDYDPSLAIQCYETSLKLMSDLKMSRGKSEAYMGLCLLYGKQGEYDKALRIGKVALEEPERVKDRWLSGLVQLALALVTFKQGDLIEAEKRLNGCEKTFRSCGESFGETVTLYWLSSLYLRQENSSAFKKTITRCLTLIQKHNSQFFFSNKTLFGPTDIQCIPPLLLEAKTHQVEAYLVEPLLAELGFAQLASHPGYTIRVQTLGEFQVWLGEDKLDEKGWKRDKARELFQLFITRANQFIAKSEICHLLWPGQNEEDASRDLKVALNAMNKAIEPHRKARQEAFFITREDQMYGLNKEASIDIDAHRFIYYIESGLEERSRKRAKEKLVKGLELYRGEYLPSRRFDDWCIELREQLFVLYLRGVERVAQISVAEEKFDEAIRWCEQILTEDSCWEEAYRLLMYCYYCKQNRTQALRIYERCQQQLQDELGVAPLETTREMWKMIKEATEKIYLSHL</sequence>
<dbReference type="Gene3D" id="1.25.40.10">
    <property type="entry name" value="Tetratricopeptide repeat domain"/>
    <property type="match status" value="3"/>
</dbReference>
<dbReference type="PANTHER" id="PTHR35807:SF2">
    <property type="entry name" value="TRANSCRIPTIONAL ACTIVATOR DOMAIN"/>
    <property type="match status" value="1"/>
</dbReference>
<dbReference type="InterPro" id="IPR059106">
    <property type="entry name" value="WHD_MalT"/>
</dbReference>
<dbReference type="SMART" id="SM00028">
    <property type="entry name" value="TPR"/>
    <property type="match status" value="5"/>
</dbReference>
<dbReference type="SUPFAM" id="SSF52540">
    <property type="entry name" value="P-loop containing nucleoside triphosphate hydrolases"/>
    <property type="match status" value="1"/>
</dbReference>
<proteinExistence type="predicted"/>
<dbReference type="PANTHER" id="PTHR35807">
    <property type="entry name" value="TRANSCRIPTIONAL REGULATOR REDD-RELATED"/>
    <property type="match status" value="1"/>
</dbReference>
<dbReference type="Pfam" id="PF03704">
    <property type="entry name" value="BTAD"/>
    <property type="match status" value="1"/>
</dbReference>
<dbReference type="Proteomes" id="UP001285636">
    <property type="component" value="Unassembled WGS sequence"/>
</dbReference>
<dbReference type="InterPro" id="IPR036388">
    <property type="entry name" value="WH-like_DNA-bd_sf"/>
</dbReference>
<feature type="domain" description="Bacterial transcriptional activator" evidence="1">
    <location>
        <begin position="929"/>
        <end position="1071"/>
    </location>
</feature>
<dbReference type="InterPro" id="IPR019734">
    <property type="entry name" value="TPR_rpt"/>
</dbReference>
<dbReference type="Pfam" id="PF25873">
    <property type="entry name" value="WHD_MalT"/>
    <property type="match status" value="1"/>
</dbReference>
<dbReference type="InterPro" id="IPR027417">
    <property type="entry name" value="P-loop_NTPase"/>
</dbReference>
<dbReference type="InterPro" id="IPR005158">
    <property type="entry name" value="BTAD"/>
</dbReference>
<accession>A0AAJ2NPC4</accession>
<gene>
    <name evidence="2" type="ORF">RYX45_12455</name>
</gene>
<dbReference type="SUPFAM" id="SSF48452">
    <property type="entry name" value="TPR-like"/>
    <property type="match status" value="3"/>
</dbReference>
<dbReference type="Gene3D" id="3.40.50.300">
    <property type="entry name" value="P-loop containing nucleotide triphosphate hydrolases"/>
    <property type="match status" value="1"/>
</dbReference>
<dbReference type="RefSeq" id="WP_323466908.1">
    <property type="nucleotide sequence ID" value="NZ_CP144224.1"/>
</dbReference>
<evidence type="ECO:0000259" key="1">
    <source>
        <dbReference type="SMART" id="SM01043"/>
    </source>
</evidence>
<name>A0AAJ2NPC4_ALKPS</name>
<comment type="caution">
    <text evidence="2">The sequence shown here is derived from an EMBL/GenBank/DDBJ whole genome shotgun (WGS) entry which is preliminary data.</text>
</comment>
<evidence type="ECO:0000313" key="3">
    <source>
        <dbReference type="Proteomes" id="UP001285636"/>
    </source>
</evidence>
<dbReference type="Gene3D" id="1.10.10.10">
    <property type="entry name" value="Winged helix-like DNA-binding domain superfamily/Winged helix DNA-binding domain"/>
    <property type="match status" value="1"/>
</dbReference>
<dbReference type="EMBL" id="JAWJAY010000002">
    <property type="protein sequence ID" value="MDV2885993.1"/>
    <property type="molecule type" value="Genomic_DNA"/>
</dbReference>